<dbReference type="Pfam" id="PF25021">
    <property type="entry name" value="TEN_NHL"/>
    <property type="match status" value="1"/>
</dbReference>
<dbReference type="EMBL" id="VAJM01000004">
    <property type="protein sequence ID" value="TLM92997.1"/>
    <property type="molecule type" value="Genomic_DNA"/>
</dbReference>
<proteinExistence type="predicted"/>
<evidence type="ECO:0000313" key="4">
    <source>
        <dbReference type="EMBL" id="TLM92997.1"/>
    </source>
</evidence>
<dbReference type="RefSeq" id="WP_138077416.1">
    <property type="nucleotide sequence ID" value="NZ_VAJM01000004.1"/>
</dbReference>
<feature type="repeat" description="NHL" evidence="2">
    <location>
        <begin position="201"/>
        <end position="237"/>
    </location>
</feature>
<evidence type="ECO:0000259" key="3">
    <source>
        <dbReference type="Pfam" id="PF25021"/>
    </source>
</evidence>
<sequence>MTTRFLTFLPGTVAGLLLVACHGPKPDDVPVPAPDPPQLMVSTLAGGTQAGNVDATGSSARFGYLWGATLDAQGNVYAVDHINGTIRRITPAGEVSTVADLGRPANIASGPDGVALGANGVLYVSMEGQTTLSQVSPAGVVSSLPGAAATHVFNYARSLAADAQGNIYVVELLGQRIDKVTPAGAVTVLAGTGTAGYTDGPGSQAQFSGPTALVVDAQGNVYVSDAGNYRIRKITPAGQVSTLAGSGTTGTLDGPGTTAQFGTAMHGLSIDAAGTLYLGDGPRIRRITPAGEVSTLVGSSAGYVDGPVAEARFVGVLGLVGNPTTGLYAIEVPRIRKIMIQ</sequence>
<dbReference type="InterPro" id="IPR001258">
    <property type="entry name" value="NHL_repeat"/>
</dbReference>
<keyword evidence="5" id="KW-1185">Reference proteome</keyword>
<dbReference type="OrthoDB" id="791543at2"/>
<evidence type="ECO:0000313" key="5">
    <source>
        <dbReference type="Proteomes" id="UP000305517"/>
    </source>
</evidence>
<organism evidence="4 5">
    <name type="scientific">Hymenobacter jeollabukensis</name>
    <dbReference type="NCBI Taxonomy" id="2025313"/>
    <lineage>
        <taxon>Bacteria</taxon>
        <taxon>Pseudomonadati</taxon>
        <taxon>Bacteroidota</taxon>
        <taxon>Cytophagia</taxon>
        <taxon>Cytophagales</taxon>
        <taxon>Hymenobacteraceae</taxon>
        <taxon>Hymenobacter</taxon>
    </lineage>
</organism>
<dbReference type="InterPro" id="IPR056822">
    <property type="entry name" value="TEN_NHL"/>
</dbReference>
<dbReference type="InterPro" id="IPR011042">
    <property type="entry name" value="6-blade_b-propeller_TolB-like"/>
</dbReference>
<dbReference type="AlphaFoldDB" id="A0A5R8WQH8"/>
<comment type="caution">
    <text evidence="4">The sequence shown here is derived from an EMBL/GenBank/DDBJ whole genome shotgun (WGS) entry which is preliminary data.</text>
</comment>
<dbReference type="PROSITE" id="PS51257">
    <property type="entry name" value="PROKAR_LIPOPROTEIN"/>
    <property type="match status" value="1"/>
</dbReference>
<protein>
    <recommendedName>
        <fullName evidence="3">Teneurin NHL domain-containing protein</fullName>
    </recommendedName>
</protein>
<keyword evidence="1" id="KW-0677">Repeat</keyword>
<dbReference type="Gene3D" id="2.120.10.30">
    <property type="entry name" value="TolB, C-terminal domain"/>
    <property type="match status" value="4"/>
</dbReference>
<name>A0A5R8WQH8_9BACT</name>
<gene>
    <name evidence="4" type="ORF">FDY95_10185</name>
</gene>
<dbReference type="PANTHER" id="PTHR13833">
    <property type="match status" value="1"/>
</dbReference>
<reference evidence="4 5" key="1">
    <citation type="submission" date="2019-05" db="EMBL/GenBank/DDBJ databases">
        <title>Hymenobacter edaphi sp. nov., isolated from abandoned arsenic-contaminated farmland soil.</title>
        <authorList>
            <person name="Nie L."/>
        </authorList>
    </citation>
    <scope>NUCLEOTIDE SEQUENCE [LARGE SCALE GENOMIC DNA]</scope>
    <source>
        <strain evidence="4 5">1-3-3-8</strain>
    </source>
</reference>
<evidence type="ECO:0000256" key="2">
    <source>
        <dbReference type="PROSITE-ProRule" id="PRU00504"/>
    </source>
</evidence>
<dbReference type="SUPFAM" id="SSF63829">
    <property type="entry name" value="Calcium-dependent phosphotriesterase"/>
    <property type="match status" value="1"/>
</dbReference>
<dbReference type="Proteomes" id="UP000305517">
    <property type="component" value="Unassembled WGS sequence"/>
</dbReference>
<dbReference type="PANTHER" id="PTHR13833:SF71">
    <property type="entry name" value="NHL DOMAIN-CONTAINING PROTEIN"/>
    <property type="match status" value="1"/>
</dbReference>
<dbReference type="PROSITE" id="PS51125">
    <property type="entry name" value="NHL"/>
    <property type="match status" value="1"/>
</dbReference>
<evidence type="ECO:0000256" key="1">
    <source>
        <dbReference type="ARBA" id="ARBA00022737"/>
    </source>
</evidence>
<feature type="domain" description="Teneurin NHL" evidence="3">
    <location>
        <begin position="138"/>
        <end position="234"/>
    </location>
</feature>
<accession>A0A5R8WQH8</accession>